<gene>
    <name evidence="2" type="ORF">SAMN04490181_0045</name>
</gene>
<evidence type="ECO:0000313" key="3">
    <source>
        <dbReference type="Proteomes" id="UP000199620"/>
    </source>
</evidence>
<keyword evidence="3" id="KW-1185">Reference proteome</keyword>
<organism evidence="2 3">
    <name type="scientific">Pseudomonas brenneri</name>
    <dbReference type="NCBI Taxonomy" id="129817"/>
    <lineage>
        <taxon>Bacteria</taxon>
        <taxon>Pseudomonadati</taxon>
        <taxon>Pseudomonadota</taxon>
        <taxon>Gammaproteobacteria</taxon>
        <taxon>Pseudomonadales</taxon>
        <taxon>Pseudomonadaceae</taxon>
        <taxon>Pseudomonas</taxon>
    </lineage>
</organism>
<reference evidence="2 3" key="1">
    <citation type="submission" date="2016-10" db="EMBL/GenBank/DDBJ databases">
        <authorList>
            <person name="Varghese N."/>
            <person name="Submissions S."/>
        </authorList>
    </citation>
    <scope>NUCLEOTIDE SEQUENCE [LARGE SCALE GENOMIC DNA]</scope>
    <source>
        <strain evidence="2 3">BS2771</strain>
    </source>
</reference>
<sequence length="192" mass="21103">MTISAPQSIAPQPFLAPPPSEESPPAHQASDPGIPSAVTKSRSSVRGLDNLSVKSSGIRPATALRSPLSDHFKVGDQQLLSEQYATLANNMAALQDQQPGFAHFLQARIAQAFPKLAPVDPDRISFNRYRGDTLLSSEPLMKALGRAIREIHANPAERFIEEPDVRVQFTTHRHRYPPGLRLTAHPRPSYCQ</sequence>
<dbReference type="Proteomes" id="UP000199620">
    <property type="component" value="Chromosome I"/>
</dbReference>
<evidence type="ECO:0000313" key="2">
    <source>
        <dbReference type="EMBL" id="SDU82094.1"/>
    </source>
</evidence>
<protein>
    <submittedName>
        <fullName evidence="2">Uncharacterized protein</fullName>
    </submittedName>
</protein>
<accession>A0ABY0W6T1</accession>
<feature type="compositionally biased region" description="Polar residues" evidence="1">
    <location>
        <begin position="1"/>
        <end position="10"/>
    </location>
</feature>
<evidence type="ECO:0000256" key="1">
    <source>
        <dbReference type="SAM" id="MobiDB-lite"/>
    </source>
</evidence>
<name>A0ABY0W6T1_9PSED</name>
<dbReference type="EMBL" id="LT629800">
    <property type="protein sequence ID" value="SDU82094.1"/>
    <property type="molecule type" value="Genomic_DNA"/>
</dbReference>
<proteinExistence type="predicted"/>
<feature type="region of interest" description="Disordered" evidence="1">
    <location>
        <begin position="1"/>
        <end position="45"/>
    </location>
</feature>